<accession>A0A1H8AEW9</accession>
<sequence>MAKYIIIGICILLIVLALVLFVRNLRNMAKGKCCEGCKGCSQRGSCGIVPPEEENKQD</sequence>
<keyword evidence="1" id="KW-0812">Transmembrane</keyword>
<name>A0A1H8AEW9_9FIRM</name>
<reference evidence="2 3" key="1">
    <citation type="submission" date="2016-10" db="EMBL/GenBank/DDBJ databases">
        <authorList>
            <person name="de Groot N.N."/>
        </authorList>
    </citation>
    <scope>NUCLEOTIDE SEQUENCE [LARGE SCALE GENOMIC DNA]</scope>
    <source>
        <strain evidence="2 3">CGMCC 1.5070</strain>
    </source>
</reference>
<feature type="transmembrane region" description="Helical" evidence="1">
    <location>
        <begin position="6"/>
        <end position="22"/>
    </location>
</feature>
<organism evidence="2 3">
    <name type="scientific">Hydrogenoanaerobacterium saccharovorans</name>
    <dbReference type="NCBI Taxonomy" id="474960"/>
    <lineage>
        <taxon>Bacteria</taxon>
        <taxon>Bacillati</taxon>
        <taxon>Bacillota</taxon>
        <taxon>Clostridia</taxon>
        <taxon>Eubacteriales</taxon>
        <taxon>Oscillospiraceae</taxon>
        <taxon>Hydrogenoanaerobacterium</taxon>
    </lineage>
</organism>
<keyword evidence="3" id="KW-1185">Reference proteome</keyword>
<proteinExistence type="predicted"/>
<keyword evidence="1" id="KW-1133">Transmembrane helix</keyword>
<gene>
    <name evidence="2" type="ORF">SAMN05216180_1301</name>
</gene>
<dbReference type="EMBL" id="FOCG01000001">
    <property type="protein sequence ID" value="SEM69315.1"/>
    <property type="molecule type" value="Genomic_DNA"/>
</dbReference>
<dbReference type="Proteomes" id="UP000199158">
    <property type="component" value="Unassembled WGS sequence"/>
</dbReference>
<dbReference type="STRING" id="474960.SAMN05216180_1301"/>
<evidence type="ECO:0000313" key="2">
    <source>
        <dbReference type="EMBL" id="SEM69315.1"/>
    </source>
</evidence>
<protein>
    <submittedName>
        <fullName evidence="2">Virus attachment protein p12 family protein</fullName>
    </submittedName>
</protein>
<evidence type="ECO:0000256" key="1">
    <source>
        <dbReference type="SAM" id="Phobius"/>
    </source>
</evidence>
<dbReference type="AlphaFoldDB" id="A0A1H8AEW9"/>
<dbReference type="Pfam" id="PF12669">
    <property type="entry name" value="FeoB_associated"/>
    <property type="match status" value="1"/>
</dbReference>
<keyword evidence="1" id="KW-0472">Membrane</keyword>
<dbReference type="RefSeq" id="WP_092752819.1">
    <property type="nucleotide sequence ID" value="NZ_FOCG01000001.1"/>
</dbReference>
<evidence type="ECO:0000313" key="3">
    <source>
        <dbReference type="Proteomes" id="UP000199158"/>
    </source>
</evidence>